<name>A0ABS3D2H3_9ALTE</name>
<feature type="non-terminal residue" evidence="1">
    <location>
        <position position="1"/>
    </location>
</feature>
<accession>A0ABS3D2H3</accession>
<proteinExistence type="predicted"/>
<protein>
    <recommendedName>
        <fullName evidence="3">Transposase</fullName>
    </recommendedName>
</protein>
<evidence type="ECO:0008006" key="3">
    <source>
        <dbReference type="Google" id="ProtNLM"/>
    </source>
</evidence>
<comment type="caution">
    <text evidence="1">The sequence shown here is derived from an EMBL/GenBank/DDBJ whole genome shotgun (WGS) entry which is preliminary data.</text>
</comment>
<evidence type="ECO:0000313" key="1">
    <source>
        <dbReference type="EMBL" id="MBN7823568.1"/>
    </source>
</evidence>
<dbReference type="EMBL" id="JAFKCS010000891">
    <property type="protein sequence ID" value="MBN7823568.1"/>
    <property type="molecule type" value="Genomic_DNA"/>
</dbReference>
<gene>
    <name evidence="1" type="ORF">J0A65_27110</name>
</gene>
<evidence type="ECO:0000313" key="2">
    <source>
        <dbReference type="Proteomes" id="UP000663992"/>
    </source>
</evidence>
<reference evidence="1 2" key="1">
    <citation type="submission" date="2021-03" db="EMBL/GenBank/DDBJ databases">
        <title>novel species isolated from a fishpond in China.</title>
        <authorList>
            <person name="Lu H."/>
            <person name="Cai Z."/>
        </authorList>
    </citation>
    <scope>NUCLEOTIDE SEQUENCE [LARGE SCALE GENOMIC DNA]</scope>
    <source>
        <strain evidence="1 2">Y57</strain>
    </source>
</reference>
<organism evidence="1 2">
    <name type="scientific">Bowmanella yangjiangensis</name>
    <dbReference type="NCBI Taxonomy" id="2811230"/>
    <lineage>
        <taxon>Bacteria</taxon>
        <taxon>Pseudomonadati</taxon>
        <taxon>Pseudomonadota</taxon>
        <taxon>Gammaproteobacteria</taxon>
        <taxon>Alteromonadales</taxon>
        <taxon>Alteromonadaceae</taxon>
        <taxon>Bowmanella</taxon>
    </lineage>
</organism>
<keyword evidence="2" id="KW-1185">Reference proteome</keyword>
<dbReference type="RefSeq" id="WP_206597253.1">
    <property type="nucleotide sequence ID" value="NZ_JAFKCS010000891.1"/>
</dbReference>
<dbReference type="Proteomes" id="UP000663992">
    <property type="component" value="Unassembled WGS sequence"/>
</dbReference>
<sequence>DNSVDAFWAKAPSTRGNCPADIWLFFDHKNKSQKNKDLRKTVTKRTAAVRTARRCLLFVHKRSAADSQARKHAA</sequence>